<evidence type="ECO:0000256" key="2">
    <source>
        <dbReference type="ARBA" id="ARBA00022829"/>
    </source>
</evidence>
<protein>
    <submittedName>
        <fullName evidence="6">ParB/RepB/Spo0J family partition protein</fullName>
    </submittedName>
</protein>
<keyword evidence="2" id="KW-0159">Chromosome partition</keyword>
<dbReference type="KEGG" id="ima:PO878_21670"/>
<dbReference type="GO" id="GO:0007059">
    <property type="term" value="P:chromosome segregation"/>
    <property type="evidence" value="ECO:0007669"/>
    <property type="project" value="UniProtKB-KW"/>
</dbReference>
<sequence length="301" mass="32807">MARRSGLGRGLDALIPGSTDEAGEEVAPPPGPGLSDLLVADIEPNPHQPRSQFDEDSLAALAASIRELGVLQPVLVRPVDGRYELIAGERRWRAARRAGLERIPAVVRAIDDSTSLEQAVVENLHRQDLNPLEEAGAYQQLVEDFGLTQEEVARRVGRSRSSVANILRLFQLPPSVQRMVRDGQLTAGHARGLLGSPDRAFQEALARRAVEESLTVREVEDVVRERQGGGEAAGPRPAPAPEPGQTRPPGILELEGLLSDRLDTRVMVSMGAKRGRVVIDFATIEDLERIYRLITDPTAHH</sequence>
<evidence type="ECO:0000256" key="4">
    <source>
        <dbReference type="SAM" id="MobiDB-lite"/>
    </source>
</evidence>
<dbReference type="CDD" id="cd00093">
    <property type="entry name" value="HTH_XRE"/>
    <property type="match status" value="1"/>
</dbReference>
<gene>
    <name evidence="6" type="ORF">PO878_21670</name>
</gene>
<dbReference type="AlphaFoldDB" id="A0AAF0BRQ2"/>
<feature type="domain" description="ParB-like N-terminal" evidence="5">
    <location>
        <begin position="35"/>
        <end position="124"/>
    </location>
</feature>
<proteinExistence type="inferred from homology"/>
<dbReference type="RefSeq" id="WP_272736623.1">
    <property type="nucleotide sequence ID" value="NZ_CP116942.1"/>
</dbReference>
<dbReference type="InterPro" id="IPR036086">
    <property type="entry name" value="ParB/Sulfiredoxin_sf"/>
</dbReference>
<feature type="region of interest" description="Disordered" evidence="4">
    <location>
        <begin position="1"/>
        <end position="53"/>
    </location>
</feature>
<dbReference type="Proteomes" id="UP001216390">
    <property type="component" value="Chromosome"/>
</dbReference>
<evidence type="ECO:0000313" key="6">
    <source>
        <dbReference type="EMBL" id="WCO67101.1"/>
    </source>
</evidence>
<dbReference type="SUPFAM" id="SSF110849">
    <property type="entry name" value="ParB/Sulfiredoxin"/>
    <property type="match status" value="1"/>
</dbReference>
<keyword evidence="7" id="KW-1185">Reference proteome</keyword>
<accession>A0AAF0BRQ2</accession>
<dbReference type="GO" id="GO:0003677">
    <property type="term" value="F:DNA binding"/>
    <property type="evidence" value="ECO:0007669"/>
    <property type="project" value="UniProtKB-KW"/>
</dbReference>
<dbReference type="PANTHER" id="PTHR33375">
    <property type="entry name" value="CHROMOSOME-PARTITIONING PROTEIN PARB-RELATED"/>
    <property type="match status" value="1"/>
</dbReference>
<dbReference type="GO" id="GO:0005694">
    <property type="term" value="C:chromosome"/>
    <property type="evidence" value="ECO:0007669"/>
    <property type="project" value="TreeGrafter"/>
</dbReference>
<dbReference type="InterPro" id="IPR057240">
    <property type="entry name" value="ParB_dimer_C"/>
</dbReference>
<feature type="region of interest" description="Disordered" evidence="4">
    <location>
        <begin position="222"/>
        <end position="250"/>
    </location>
</feature>
<evidence type="ECO:0000256" key="1">
    <source>
        <dbReference type="ARBA" id="ARBA00006295"/>
    </source>
</evidence>
<dbReference type="Gene3D" id="3.90.1530.30">
    <property type="match status" value="1"/>
</dbReference>
<dbReference type="SUPFAM" id="SSF109709">
    <property type="entry name" value="KorB DNA-binding domain-like"/>
    <property type="match status" value="1"/>
</dbReference>
<dbReference type="PANTHER" id="PTHR33375:SF1">
    <property type="entry name" value="CHROMOSOME-PARTITIONING PROTEIN PARB-RELATED"/>
    <property type="match status" value="1"/>
</dbReference>
<dbReference type="Pfam" id="PF23552">
    <property type="entry name" value="ParB_C"/>
    <property type="match status" value="1"/>
</dbReference>
<dbReference type="InterPro" id="IPR001387">
    <property type="entry name" value="Cro/C1-type_HTH"/>
</dbReference>
<dbReference type="GO" id="GO:0045881">
    <property type="term" value="P:positive regulation of sporulation resulting in formation of a cellular spore"/>
    <property type="evidence" value="ECO:0007669"/>
    <property type="project" value="TreeGrafter"/>
</dbReference>
<evidence type="ECO:0000256" key="3">
    <source>
        <dbReference type="ARBA" id="ARBA00023125"/>
    </source>
</evidence>
<name>A0AAF0BRQ2_9ACTN</name>
<dbReference type="NCBIfam" id="TIGR00180">
    <property type="entry name" value="parB_part"/>
    <property type="match status" value="1"/>
</dbReference>
<organism evidence="6 7">
    <name type="scientific">Iamia majanohamensis</name>
    <dbReference type="NCBI Taxonomy" id="467976"/>
    <lineage>
        <taxon>Bacteria</taxon>
        <taxon>Bacillati</taxon>
        <taxon>Actinomycetota</taxon>
        <taxon>Acidimicrobiia</taxon>
        <taxon>Acidimicrobiales</taxon>
        <taxon>Iamiaceae</taxon>
        <taxon>Iamia</taxon>
    </lineage>
</organism>
<dbReference type="EMBL" id="CP116942">
    <property type="protein sequence ID" value="WCO67101.1"/>
    <property type="molecule type" value="Genomic_DNA"/>
</dbReference>
<dbReference type="InterPro" id="IPR004437">
    <property type="entry name" value="ParB/RepB/Spo0J"/>
</dbReference>
<dbReference type="InterPro" id="IPR050336">
    <property type="entry name" value="Chromosome_partition/occlusion"/>
</dbReference>
<dbReference type="InterPro" id="IPR003115">
    <property type="entry name" value="ParB_N"/>
</dbReference>
<dbReference type="SMART" id="SM00470">
    <property type="entry name" value="ParB"/>
    <property type="match status" value="1"/>
</dbReference>
<dbReference type="Pfam" id="PF17762">
    <property type="entry name" value="HTH_ParB"/>
    <property type="match status" value="1"/>
</dbReference>
<dbReference type="Gene3D" id="1.10.10.2830">
    <property type="match status" value="1"/>
</dbReference>
<reference evidence="6" key="1">
    <citation type="submission" date="2023-01" db="EMBL/GenBank/DDBJ databases">
        <title>The diversity of Class Acidimicrobiia in South China Sea sediment environments and the proposal of Iamia marina sp. nov., a novel species of the genus Iamia.</title>
        <authorList>
            <person name="He Y."/>
            <person name="Tian X."/>
        </authorList>
    </citation>
    <scope>NUCLEOTIDE SEQUENCE</scope>
    <source>
        <strain evidence="6">DSM 19957</strain>
    </source>
</reference>
<keyword evidence="3" id="KW-0238">DNA-binding</keyword>
<dbReference type="InterPro" id="IPR041468">
    <property type="entry name" value="HTH_ParB/Spo0J"/>
</dbReference>
<dbReference type="Pfam" id="PF02195">
    <property type="entry name" value="ParB_N"/>
    <property type="match status" value="1"/>
</dbReference>
<evidence type="ECO:0000313" key="7">
    <source>
        <dbReference type="Proteomes" id="UP001216390"/>
    </source>
</evidence>
<dbReference type="FunFam" id="1.10.10.2830:FF:000001">
    <property type="entry name" value="Chromosome partitioning protein ParB"/>
    <property type="match status" value="1"/>
</dbReference>
<evidence type="ECO:0000259" key="5">
    <source>
        <dbReference type="SMART" id="SM00470"/>
    </source>
</evidence>
<dbReference type="FunFam" id="3.90.1530.30:FF:000001">
    <property type="entry name" value="Chromosome partitioning protein ParB"/>
    <property type="match status" value="1"/>
</dbReference>
<comment type="similarity">
    <text evidence="1">Belongs to the ParB family.</text>
</comment>